<protein>
    <submittedName>
        <fullName evidence="1">Uncharacterized protein</fullName>
    </submittedName>
</protein>
<keyword evidence="2" id="KW-1185">Reference proteome</keyword>
<dbReference type="Proteomes" id="UP001159363">
    <property type="component" value="Chromosome 2"/>
</dbReference>
<comment type="caution">
    <text evidence="1">The sequence shown here is derived from an EMBL/GenBank/DDBJ whole genome shotgun (WGS) entry which is preliminary data.</text>
</comment>
<dbReference type="EMBL" id="JARBHB010000002">
    <property type="protein sequence ID" value="KAJ8893678.1"/>
    <property type="molecule type" value="Genomic_DNA"/>
</dbReference>
<organism evidence="1 2">
    <name type="scientific">Dryococelus australis</name>
    <dbReference type="NCBI Taxonomy" id="614101"/>
    <lineage>
        <taxon>Eukaryota</taxon>
        <taxon>Metazoa</taxon>
        <taxon>Ecdysozoa</taxon>
        <taxon>Arthropoda</taxon>
        <taxon>Hexapoda</taxon>
        <taxon>Insecta</taxon>
        <taxon>Pterygota</taxon>
        <taxon>Neoptera</taxon>
        <taxon>Polyneoptera</taxon>
        <taxon>Phasmatodea</taxon>
        <taxon>Verophasmatodea</taxon>
        <taxon>Anareolatae</taxon>
        <taxon>Phasmatidae</taxon>
        <taxon>Eurycanthinae</taxon>
        <taxon>Dryococelus</taxon>
    </lineage>
</organism>
<reference evidence="1 2" key="1">
    <citation type="submission" date="2023-02" db="EMBL/GenBank/DDBJ databases">
        <title>LHISI_Scaffold_Assembly.</title>
        <authorList>
            <person name="Stuart O.P."/>
            <person name="Cleave R."/>
            <person name="Magrath M.J.L."/>
            <person name="Mikheyev A.S."/>
        </authorList>
    </citation>
    <scope>NUCLEOTIDE SEQUENCE [LARGE SCALE GENOMIC DNA]</scope>
    <source>
        <strain evidence="1">Daus_M_001</strain>
        <tissue evidence="1">Leg muscle</tissue>
    </source>
</reference>
<evidence type="ECO:0000313" key="2">
    <source>
        <dbReference type="Proteomes" id="UP001159363"/>
    </source>
</evidence>
<sequence>MYTADAYRILLLPLAGKCPISLKGITNLGCCRMLCKLFGVVAEAAKDKLITVKLNFFLSVPKVVKLFFEQYQSDKSLLSIFAEDILQLVNIDKLCKFDFPCKNVHASANDVSIGVVGDKLLKEKLFKEQVCEKQVVVFKYLCQKFVLMMFEKSISCSYKMKSVLIYFVHKKKISCEDCDNISIQFGDFRVKVVGQSLSEFLNYGRKEGLDTFLSGYFLKNGI</sequence>
<proteinExistence type="predicted"/>
<name>A0ABQ9ICR2_9NEOP</name>
<evidence type="ECO:0000313" key="1">
    <source>
        <dbReference type="EMBL" id="KAJ8893678.1"/>
    </source>
</evidence>
<accession>A0ABQ9ICR2</accession>
<gene>
    <name evidence="1" type="ORF">PR048_006278</name>
</gene>